<protein>
    <submittedName>
        <fullName evidence="2">Uncharacterized protein</fullName>
    </submittedName>
</protein>
<comment type="caution">
    <text evidence="2">The sequence shown here is derived from an EMBL/GenBank/DDBJ whole genome shotgun (WGS) entry which is preliminary data.</text>
</comment>
<keyword evidence="3" id="KW-1185">Reference proteome</keyword>
<reference evidence="2 3" key="1">
    <citation type="journal article" date="2012" name="Genome Biol.">
        <title>Genome and low-iron response of an oceanic diatom adapted to chronic iron limitation.</title>
        <authorList>
            <person name="Lommer M."/>
            <person name="Specht M."/>
            <person name="Roy A.S."/>
            <person name="Kraemer L."/>
            <person name="Andreson R."/>
            <person name="Gutowska M.A."/>
            <person name="Wolf J."/>
            <person name="Bergner S.V."/>
            <person name="Schilhabel M.B."/>
            <person name="Klostermeier U.C."/>
            <person name="Beiko R.G."/>
            <person name="Rosenstiel P."/>
            <person name="Hippler M."/>
            <person name="Laroche J."/>
        </authorList>
    </citation>
    <scope>NUCLEOTIDE SEQUENCE [LARGE SCALE GENOMIC DNA]</scope>
    <source>
        <strain evidence="2 3">CCMP1005</strain>
    </source>
</reference>
<dbReference type="AlphaFoldDB" id="K0SMZ1"/>
<sequence length="200" mass="20348">MMGRSQWQAVKVEPEGYGSTGQQWKTLRPSNPAGLDDGPASMPPRGVAEDARSAASRPRETEEGRGGEHCADGETGGDPPARGRVNPDGDGGVGPGGEEEDDDAMAEPGQPSSEASGFPLRRSSPAGPPPQPPRQAGGDSAIAVDDGGDSSGKEGALLGKEDNAGGSASDDDDVVEMGWAADAVAPRQPERGWSQSATPY</sequence>
<dbReference type="EMBL" id="AGNL01022200">
    <property type="protein sequence ID" value="EJK59842.1"/>
    <property type="molecule type" value="Genomic_DNA"/>
</dbReference>
<evidence type="ECO:0000313" key="3">
    <source>
        <dbReference type="Proteomes" id="UP000266841"/>
    </source>
</evidence>
<organism evidence="2 3">
    <name type="scientific">Thalassiosira oceanica</name>
    <name type="common">Marine diatom</name>
    <dbReference type="NCBI Taxonomy" id="159749"/>
    <lineage>
        <taxon>Eukaryota</taxon>
        <taxon>Sar</taxon>
        <taxon>Stramenopiles</taxon>
        <taxon>Ochrophyta</taxon>
        <taxon>Bacillariophyta</taxon>
        <taxon>Coscinodiscophyceae</taxon>
        <taxon>Thalassiosirophycidae</taxon>
        <taxon>Thalassiosirales</taxon>
        <taxon>Thalassiosiraceae</taxon>
        <taxon>Thalassiosira</taxon>
    </lineage>
</organism>
<evidence type="ECO:0000313" key="2">
    <source>
        <dbReference type="EMBL" id="EJK59842.1"/>
    </source>
</evidence>
<feature type="region of interest" description="Disordered" evidence="1">
    <location>
        <begin position="1"/>
        <end position="200"/>
    </location>
</feature>
<feature type="non-terminal residue" evidence="2">
    <location>
        <position position="200"/>
    </location>
</feature>
<feature type="compositionally biased region" description="Basic and acidic residues" evidence="1">
    <location>
        <begin position="47"/>
        <end position="72"/>
    </location>
</feature>
<proteinExistence type="predicted"/>
<gene>
    <name evidence="2" type="ORF">THAOC_19888</name>
</gene>
<feature type="compositionally biased region" description="Polar residues" evidence="1">
    <location>
        <begin position="20"/>
        <end position="29"/>
    </location>
</feature>
<dbReference type="Proteomes" id="UP000266841">
    <property type="component" value="Unassembled WGS sequence"/>
</dbReference>
<evidence type="ECO:0000256" key="1">
    <source>
        <dbReference type="SAM" id="MobiDB-lite"/>
    </source>
</evidence>
<name>K0SMZ1_THAOC</name>
<accession>K0SMZ1</accession>